<keyword evidence="2" id="KW-1185">Reference proteome</keyword>
<protein>
    <submittedName>
        <fullName evidence="1">Uncharacterized protein</fullName>
    </submittedName>
</protein>
<gene>
    <name evidence="1" type="ORF">C4K88_00385</name>
</gene>
<name>A0A2S5J0P1_9MICC</name>
<reference evidence="1 2" key="1">
    <citation type="journal article" date="2014" name="Int. J. Syst. Evol. Microbiol.">
        <title>Arthrobacter pityocampae sp. nov., isolated from Thaumetopoea pityocampa (Lep., Thaumetopoeidae).</title>
        <authorList>
            <person name="Ince I.A."/>
            <person name="Demirbag Z."/>
            <person name="Kati H."/>
        </authorList>
    </citation>
    <scope>NUCLEOTIDE SEQUENCE [LARGE SCALE GENOMIC DNA]</scope>
    <source>
        <strain evidence="1 2">Tp2</strain>
    </source>
</reference>
<dbReference type="Proteomes" id="UP000239297">
    <property type="component" value="Unassembled WGS sequence"/>
</dbReference>
<sequence length="93" mass="9897">MTDLQCPATAILLAAGAEPPSWLERRRVAARFDLTDPCDVSAVVEETADRFRGETFVVAAPSGAIALALRRWGLPGGPPLLVDVDSDGWRPAP</sequence>
<dbReference type="EMBL" id="PRKW01000001">
    <property type="protein sequence ID" value="PPB50406.1"/>
    <property type="molecule type" value="Genomic_DNA"/>
</dbReference>
<dbReference type="RefSeq" id="WP_104119681.1">
    <property type="nucleotide sequence ID" value="NZ_PRKW01000001.1"/>
</dbReference>
<organism evidence="1 2">
    <name type="scientific">Arthrobacter pityocampae</name>
    <dbReference type="NCBI Taxonomy" id="547334"/>
    <lineage>
        <taxon>Bacteria</taxon>
        <taxon>Bacillati</taxon>
        <taxon>Actinomycetota</taxon>
        <taxon>Actinomycetes</taxon>
        <taxon>Micrococcales</taxon>
        <taxon>Micrococcaceae</taxon>
        <taxon>Arthrobacter</taxon>
    </lineage>
</organism>
<comment type="caution">
    <text evidence="1">The sequence shown here is derived from an EMBL/GenBank/DDBJ whole genome shotgun (WGS) entry which is preliminary data.</text>
</comment>
<dbReference type="OrthoDB" id="4950993at2"/>
<dbReference type="AlphaFoldDB" id="A0A2S5J0P1"/>
<evidence type="ECO:0000313" key="1">
    <source>
        <dbReference type="EMBL" id="PPB50406.1"/>
    </source>
</evidence>
<evidence type="ECO:0000313" key="2">
    <source>
        <dbReference type="Proteomes" id="UP000239297"/>
    </source>
</evidence>
<proteinExistence type="predicted"/>
<accession>A0A2S5J0P1</accession>